<dbReference type="OrthoDB" id="417598at2759"/>
<protein>
    <submittedName>
        <fullName evidence="1">Uncharacterized protein</fullName>
    </submittedName>
</protein>
<name>A0A5J4WAR9_9EUKA</name>
<dbReference type="Proteomes" id="UP000324800">
    <property type="component" value="Unassembled WGS sequence"/>
</dbReference>
<reference evidence="1 2" key="1">
    <citation type="submission" date="2019-03" db="EMBL/GenBank/DDBJ databases">
        <title>Single cell metagenomics reveals metabolic interactions within the superorganism composed of flagellate Streblomastix strix and complex community of Bacteroidetes bacteria on its surface.</title>
        <authorList>
            <person name="Treitli S.C."/>
            <person name="Kolisko M."/>
            <person name="Husnik F."/>
            <person name="Keeling P."/>
            <person name="Hampl V."/>
        </authorList>
    </citation>
    <scope>NUCLEOTIDE SEQUENCE [LARGE SCALE GENOMIC DNA]</scope>
    <source>
        <strain evidence="1">ST1C</strain>
    </source>
</reference>
<dbReference type="EMBL" id="SNRW01002770">
    <property type="protein sequence ID" value="KAA6391753.1"/>
    <property type="molecule type" value="Genomic_DNA"/>
</dbReference>
<proteinExistence type="predicted"/>
<comment type="caution">
    <text evidence="1">The sequence shown here is derived from an EMBL/GenBank/DDBJ whole genome shotgun (WGS) entry which is preliminary data.</text>
</comment>
<dbReference type="AlphaFoldDB" id="A0A5J4WAR9"/>
<evidence type="ECO:0000313" key="1">
    <source>
        <dbReference type="EMBL" id="KAA6391753.1"/>
    </source>
</evidence>
<organism evidence="1 2">
    <name type="scientific">Streblomastix strix</name>
    <dbReference type="NCBI Taxonomy" id="222440"/>
    <lineage>
        <taxon>Eukaryota</taxon>
        <taxon>Metamonada</taxon>
        <taxon>Preaxostyla</taxon>
        <taxon>Oxymonadida</taxon>
        <taxon>Streblomastigidae</taxon>
        <taxon>Streblomastix</taxon>
    </lineage>
</organism>
<accession>A0A5J4WAR9</accession>
<gene>
    <name evidence="1" type="ORF">EZS28_012720</name>
</gene>
<evidence type="ECO:0000313" key="2">
    <source>
        <dbReference type="Proteomes" id="UP000324800"/>
    </source>
</evidence>
<sequence>MDYIHVIYGDTDSLCLAIAEYNWSIKDMQLWDQLHPQLFPSASNDNYHEKMKILGWNFESESTTYLELAPKQHFKKLHGKQPEKILEIPPDYQIKQLSKLNSPYFSQKLGSCENDLIFSLNDHNIRANQIYLFCINANTKYLVVFPLRDKSAGQIKNASQILVKKYHVINIRGDGEKGFNGKLLIQQQELFIMDLAMIHRNLLIMN</sequence>